<evidence type="ECO:0000256" key="2">
    <source>
        <dbReference type="ARBA" id="ARBA00022801"/>
    </source>
</evidence>
<reference evidence="5 6" key="1">
    <citation type="submission" date="2024-05" db="EMBL/GenBank/DDBJ databases">
        <title>The nuclear and mitochondrial genome assemblies of Tetragonisca angustula (Apidae: Meliponini), a tiny yet remarkable pollinator in the Neotropics.</title>
        <authorList>
            <person name="Ferrari R."/>
            <person name="Ricardo P.C."/>
            <person name="Dias F.C."/>
            <person name="Araujo N.S."/>
            <person name="Soares D.O."/>
            <person name="Zhou Q.-S."/>
            <person name="Zhu C.-D."/>
            <person name="Coutinho L."/>
            <person name="Airas M.C."/>
            <person name="Batista T.M."/>
        </authorList>
    </citation>
    <scope>NUCLEOTIDE SEQUENCE [LARGE SCALE GENOMIC DNA]</scope>
    <source>
        <strain evidence="5">ASF017062</strain>
        <tissue evidence="5">Abdomen</tissue>
    </source>
</reference>
<dbReference type="Gene3D" id="3.40.1490.10">
    <property type="entry name" value="Bit1"/>
    <property type="match status" value="1"/>
</dbReference>
<protein>
    <recommendedName>
        <fullName evidence="1">peptidyl-tRNA hydrolase</fullName>
        <ecNumber evidence="1">3.1.1.29</ecNumber>
    </recommendedName>
</protein>
<dbReference type="InterPro" id="IPR023476">
    <property type="entry name" value="Pep_tRNA_hydro_II_dom_sf"/>
</dbReference>
<dbReference type="GO" id="GO:0004045">
    <property type="term" value="F:peptidyl-tRNA hydrolase activity"/>
    <property type="evidence" value="ECO:0007669"/>
    <property type="project" value="UniProtKB-EC"/>
</dbReference>
<evidence type="ECO:0000256" key="3">
    <source>
        <dbReference type="ARBA" id="ARBA00048707"/>
    </source>
</evidence>
<dbReference type="EMBL" id="JAWNGG020000066">
    <property type="protein sequence ID" value="KAK9304155.1"/>
    <property type="molecule type" value="Genomic_DNA"/>
</dbReference>
<dbReference type="AlphaFoldDB" id="A0AAW1A2L2"/>
<evidence type="ECO:0000256" key="1">
    <source>
        <dbReference type="ARBA" id="ARBA00013260"/>
    </source>
</evidence>
<dbReference type="Pfam" id="PF01981">
    <property type="entry name" value="PTH2"/>
    <property type="match status" value="1"/>
</dbReference>
<organism evidence="5 6">
    <name type="scientific">Tetragonisca angustula</name>
    <dbReference type="NCBI Taxonomy" id="166442"/>
    <lineage>
        <taxon>Eukaryota</taxon>
        <taxon>Metazoa</taxon>
        <taxon>Ecdysozoa</taxon>
        <taxon>Arthropoda</taxon>
        <taxon>Hexapoda</taxon>
        <taxon>Insecta</taxon>
        <taxon>Pterygota</taxon>
        <taxon>Neoptera</taxon>
        <taxon>Endopterygota</taxon>
        <taxon>Hymenoptera</taxon>
        <taxon>Apocrita</taxon>
        <taxon>Aculeata</taxon>
        <taxon>Apoidea</taxon>
        <taxon>Anthophila</taxon>
        <taxon>Apidae</taxon>
        <taxon>Tetragonisca</taxon>
    </lineage>
</organism>
<name>A0AAW1A2L2_9HYME</name>
<evidence type="ECO:0000313" key="6">
    <source>
        <dbReference type="Proteomes" id="UP001432146"/>
    </source>
</evidence>
<comment type="catalytic activity">
    <reaction evidence="3">
        <text>an N-acyl-L-alpha-aminoacyl-tRNA + H2O = an N-acyl-L-amino acid + a tRNA + H(+)</text>
        <dbReference type="Rhea" id="RHEA:54448"/>
        <dbReference type="Rhea" id="RHEA-COMP:10123"/>
        <dbReference type="Rhea" id="RHEA-COMP:13883"/>
        <dbReference type="ChEBI" id="CHEBI:15377"/>
        <dbReference type="ChEBI" id="CHEBI:15378"/>
        <dbReference type="ChEBI" id="CHEBI:59874"/>
        <dbReference type="ChEBI" id="CHEBI:78442"/>
        <dbReference type="ChEBI" id="CHEBI:138191"/>
        <dbReference type="EC" id="3.1.1.29"/>
    </reaction>
</comment>
<accession>A0AAW1A2L2</accession>
<dbReference type="InterPro" id="IPR002833">
    <property type="entry name" value="PTH2"/>
</dbReference>
<dbReference type="EC" id="3.1.1.29" evidence="1"/>
<evidence type="ECO:0000256" key="4">
    <source>
        <dbReference type="SAM" id="MobiDB-lite"/>
    </source>
</evidence>
<dbReference type="Proteomes" id="UP001432146">
    <property type="component" value="Unassembled WGS sequence"/>
</dbReference>
<gene>
    <name evidence="5" type="ORF">QLX08_004420</name>
</gene>
<sequence>MKYRNKNQCGERKSNKSINPLINRRQPDPLQYVFYAILNTDLQMNQGIAAANIAIALMFLYNKLETNNVKCQYIDCWKRNGQRIIILKGYDHKHLKYLQEEVKFLALGTYVVRNKWNRNGTIKVLAVFGQKEYLQEVFEGLSYLR</sequence>
<proteinExistence type="predicted"/>
<keyword evidence="2" id="KW-0378">Hydrolase</keyword>
<comment type="caution">
    <text evidence="5">The sequence shown here is derived from an EMBL/GenBank/DDBJ whole genome shotgun (WGS) entry which is preliminary data.</text>
</comment>
<dbReference type="SUPFAM" id="SSF102462">
    <property type="entry name" value="Peptidyl-tRNA hydrolase II"/>
    <property type="match status" value="1"/>
</dbReference>
<keyword evidence="6" id="KW-1185">Reference proteome</keyword>
<feature type="region of interest" description="Disordered" evidence="4">
    <location>
        <begin position="1"/>
        <end position="20"/>
    </location>
</feature>
<evidence type="ECO:0000313" key="5">
    <source>
        <dbReference type="EMBL" id="KAK9304155.1"/>
    </source>
</evidence>